<evidence type="ECO:0000256" key="6">
    <source>
        <dbReference type="SAM" id="Phobius"/>
    </source>
</evidence>
<keyword evidence="3 6" id="KW-0812">Transmembrane</keyword>
<gene>
    <name evidence="7" type="ORF">JWV37_01360</name>
</gene>
<proteinExistence type="predicted"/>
<feature type="transmembrane region" description="Helical" evidence="6">
    <location>
        <begin position="101"/>
        <end position="124"/>
    </location>
</feature>
<reference evidence="8" key="1">
    <citation type="submission" date="2021-02" db="EMBL/GenBank/DDBJ databases">
        <title>Sulfurospirillum tamanensis sp. nov.</title>
        <authorList>
            <person name="Merkel A.Y."/>
        </authorList>
    </citation>
    <scope>NUCLEOTIDE SEQUENCE [LARGE SCALE GENOMIC DNA]</scope>
    <source>
        <strain evidence="8">T05b</strain>
    </source>
</reference>
<evidence type="ECO:0000313" key="7">
    <source>
        <dbReference type="EMBL" id="MBN2963417.1"/>
    </source>
</evidence>
<keyword evidence="8" id="KW-1185">Reference proteome</keyword>
<evidence type="ECO:0000256" key="4">
    <source>
        <dbReference type="ARBA" id="ARBA00022989"/>
    </source>
</evidence>
<evidence type="ECO:0000256" key="2">
    <source>
        <dbReference type="ARBA" id="ARBA00022475"/>
    </source>
</evidence>
<reference evidence="7 8" key="3">
    <citation type="submission" date="2021-02" db="EMBL/GenBank/DDBJ databases">
        <authorList>
            <person name="Merkel A.Y."/>
        </authorList>
    </citation>
    <scope>NUCLEOTIDE SEQUENCE [LARGE SCALE GENOMIC DNA]</scope>
    <source>
        <strain evidence="7 8">T05b</strain>
    </source>
</reference>
<feature type="transmembrane region" description="Helical" evidence="6">
    <location>
        <begin position="51"/>
        <end position="73"/>
    </location>
</feature>
<name>A0ABS2WP02_9BACT</name>
<evidence type="ECO:0000256" key="1">
    <source>
        <dbReference type="ARBA" id="ARBA00004651"/>
    </source>
</evidence>
<dbReference type="Proteomes" id="UP000703590">
    <property type="component" value="Unassembled WGS sequence"/>
</dbReference>
<comment type="caution">
    <text evidence="7">The sequence shown here is derived from an EMBL/GenBank/DDBJ whole genome shotgun (WGS) entry which is preliminary data.</text>
</comment>
<dbReference type="PANTHER" id="PTHR33529:SF6">
    <property type="entry name" value="YJGP_YJGQ FAMILY PERMEASE"/>
    <property type="match status" value="1"/>
</dbReference>
<sequence>MTKLYQRYVGMVYLKNVVVIFVGLVFFYAGVDLITNVKDLPDSANLQLLYVALNALTAVNYALPLAIVFGMIVSKFSMIRSNELICMYAAGISKTQLLKPLFVCAMALTTVYISLNFTPFVYAYEYRSHLLKNHNIAPISSDLFLKYETRYVYITTLDPIKQEAQGIKIFDVEGTRLKSVMEAKRGVFQRNEWYLEDVTLTQKPTVESLESPGLNVTTMPHAKALQGFKPKIIENAHQGGIALTIVDALDALHFFSAQGIDTKGVKTSLYTMVLFPLFAPLMVVILYFFLPASARFFNLALLSFMFVIATLSTWGLLFVLSKFSTTGVILPELGIALPIAVMAGIALSLFYQHR</sequence>
<keyword evidence="2" id="KW-1003">Cell membrane</keyword>
<protein>
    <submittedName>
        <fullName evidence="7">LptF/LptG family permease</fullName>
    </submittedName>
</protein>
<dbReference type="Pfam" id="PF03739">
    <property type="entry name" value="LptF_LptG"/>
    <property type="match status" value="1"/>
</dbReference>
<feature type="transmembrane region" description="Helical" evidence="6">
    <location>
        <begin position="269"/>
        <end position="290"/>
    </location>
</feature>
<evidence type="ECO:0000256" key="3">
    <source>
        <dbReference type="ARBA" id="ARBA00022692"/>
    </source>
</evidence>
<dbReference type="InterPro" id="IPR005495">
    <property type="entry name" value="LptG/LptF_permease"/>
</dbReference>
<keyword evidence="5 6" id="KW-0472">Membrane</keyword>
<comment type="subcellular location">
    <subcellularLocation>
        <location evidence="1">Cell membrane</location>
        <topology evidence="1">Multi-pass membrane protein</topology>
    </subcellularLocation>
</comment>
<accession>A0ABS2WP02</accession>
<dbReference type="EMBL" id="JAFHKK010000002">
    <property type="protein sequence ID" value="MBN2963417.1"/>
    <property type="molecule type" value="Genomic_DNA"/>
</dbReference>
<feature type="transmembrane region" description="Helical" evidence="6">
    <location>
        <begin position="12"/>
        <end position="31"/>
    </location>
</feature>
<evidence type="ECO:0000313" key="8">
    <source>
        <dbReference type="Proteomes" id="UP000703590"/>
    </source>
</evidence>
<keyword evidence="4 6" id="KW-1133">Transmembrane helix</keyword>
<feature type="transmembrane region" description="Helical" evidence="6">
    <location>
        <begin position="297"/>
        <end position="321"/>
    </location>
</feature>
<reference evidence="7 8" key="2">
    <citation type="submission" date="2021-02" db="EMBL/GenBank/DDBJ databases">
        <title>Sulfurospirillum tamanensis sp. nov.</title>
        <authorList>
            <person name="Frolova A."/>
            <person name="Merkel A."/>
            <person name="Slobodkin A."/>
        </authorList>
    </citation>
    <scope>NUCLEOTIDE SEQUENCE [LARGE SCALE GENOMIC DNA]</scope>
    <source>
        <strain evidence="7 8">T05b</strain>
    </source>
</reference>
<feature type="transmembrane region" description="Helical" evidence="6">
    <location>
        <begin position="333"/>
        <end position="351"/>
    </location>
</feature>
<organism evidence="7 8">
    <name type="scientific">Sulfurospirillum tamanense</name>
    <dbReference type="NCBI Taxonomy" id="2813362"/>
    <lineage>
        <taxon>Bacteria</taxon>
        <taxon>Pseudomonadati</taxon>
        <taxon>Campylobacterota</taxon>
        <taxon>Epsilonproteobacteria</taxon>
        <taxon>Campylobacterales</taxon>
        <taxon>Sulfurospirillaceae</taxon>
        <taxon>Sulfurospirillum</taxon>
    </lineage>
</organism>
<dbReference type="RefSeq" id="WP_205457857.1">
    <property type="nucleotide sequence ID" value="NZ_JAFHKK010000002.1"/>
</dbReference>
<evidence type="ECO:0000256" key="5">
    <source>
        <dbReference type="ARBA" id="ARBA00023136"/>
    </source>
</evidence>
<dbReference type="PANTHER" id="PTHR33529">
    <property type="entry name" value="SLR0882 PROTEIN-RELATED"/>
    <property type="match status" value="1"/>
</dbReference>